<gene>
    <name evidence="1" type="ORF">NB231_07697</name>
</gene>
<dbReference type="STRING" id="314278.NB231_07697"/>
<accession>A4BTD4</accession>
<proteinExistence type="predicted"/>
<name>A4BTD4_9GAMM</name>
<dbReference type="RefSeq" id="WP_005001119.1">
    <property type="nucleotide sequence ID" value="NZ_CH672427.1"/>
</dbReference>
<dbReference type="HOGENOM" id="CLU_2992117_0_0_6"/>
<dbReference type="Proteomes" id="UP000003374">
    <property type="component" value="Unassembled WGS sequence"/>
</dbReference>
<protein>
    <submittedName>
        <fullName evidence="1">Putative poly-beta-hydroxyalkanoate synthase</fullName>
    </submittedName>
</protein>
<dbReference type="AlphaFoldDB" id="A4BTD4"/>
<evidence type="ECO:0000313" key="1">
    <source>
        <dbReference type="EMBL" id="EAR21036.1"/>
    </source>
</evidence>
<organism evidence="1 2">
    <name type="scientific">Nitrococcus mobilis Nb-231</name>
    <dbReference type="NCBI Taxonomy" id="314278"/>
    <lineage>
        <taxon>Bacteria</taxon>
        <taxon>Pseudomonadati</taxon>
        <taxon>Pseudomonadota</taxon>
        <taxon>Gammaproteobacteria</taxon>
        <taxon>Chromatiales</taxon>
        <taxon>Ectothiorhodospiraceae</taxon>
        <taxon>Nitrococcus</taxon>
    </lineage>
</organism>
<keyword evidence="2" id="KW-1185">Reference proteome</keyword>
<sequence>MAWSTNGTRMPFRMHSEYLRRLYLANQLAEVRYRVDGYPAALSDSELSIFVVGTRKD</sequence>
<reference evidence="1 2" key="1">
    <citation type="submission" date="2006-02" db="EMBL/GenBank/DDBJ databases">
        <authorList>
            <person name="Waterbury J."/>
            <person name="Ferriera S."/>
            <person name="Johnson J."/>
            <person name="Kravitz S."/>
            <person name="Halpern A."/>
            <person name="Remington K."/>
            <person name="Beeson K."/>
            <person name="Tran B."/>
            <person name="Rogers Y.-H."/>
            <person name="Friedman R."/>
            <person name="Venter J.C."/>
        </authorList>
    </citation>
    <scope>NUCLEOTIDE SEQUENCE [LARGE SCALE GENOMIC DNA]</scope>
    <source>
        <strain evidence="1 2">Nb-231</strain>
    </source>
</reference>
<evidence type="ECO:0000313" key="2">
    <source>
        <dbReference type="Proteomes" id="UP000003374"/>
    </source>
</evidence>
<comment type="caution">
    <text evidence="1">The sequence shown here is derived from an EMBL/GenBank/DDBJ whole genome shotgun (WGS) entry which is preliminary data.</text>
</comment>
<dbReference type="EMBL" id="AAOF01000013">
    <property type="protein sequence ID" value="EAR21036.1"/>
    <property type="molecule type" value="Genomic_DNA"/>
</dbReference>
<dbReference type="eggNOG" id="COG3243">
    <property type="taxonomic scope" value="Bacteria"/>
</dbReference>